<dbReference type="RefSeq" id="WP_377397280.1">
    <property type="nucleotide sequence ID" value="NZ_JBHTFQ010000001.1"/>
</dbReference>
<comment type="caution">
    <text evidence="1">The sequence shown here is derived from an EMBL/GenBank/DDBJ whole genome shotgun (WGS) entry which is preliminary data.</text>
</comment>
<dbReference type="EMBL" id="JBHTFQ010000001">
    <property type="protein sequence ID" value="MFC7702602.1"/>
    <property type="molecule type" value="Genomic_DNA"/>
</dbReference>
<dbReference type="Gene3D" id="1.10.530.10">
    <property type="match status" value="1"/>
</dbReference>
<protein>
    <submittedName>
        <fullName evidence="1">Lytic transglycosylase domain-containing protein</fullName>
    </submittedName>
</protein>
<dbReference type="CDD" id="cd13400">
    <property type="entry name" value="LT_IagB-like"/>
    <property type="match status" value="1"/>
</dbReference>
<evidence type="ECO:0000313" key="2">
    <source>
        <dbReference type="Proteomes" id="UP001596516"/>
    </source>
</evidence>
<keyword evidence="2" id="KW-1185">Reference proteome</keyword>
<evidence type="ECO:0000313" key="1">
    <source>
        <dbReference type="EMBL" id="MFC7702602.1"/>
    </source>
</evidence>
<name>A0ABW2UD54_9RHOB</name>
<accession>A0ABW2UD54</accession>
<reference evidence="2" key="1">
    <citation type="journal article" date="2019" name="Int. J. Syst. Evol. Microbiol.">
        <title>The Global Catalogue of Microorganisms (GCM) 10K type strain sequencing project: providing services to taxonomists for standard genome sequencing and annotation.</title>
        <authorList>
            <consortium name="The Broad Institute Genomics Platform"/>
            <consortium name="The Broad Institute Genome Sequencing Center for Infectious Disease"/>
            <person name="Wu L."/>
            <person name="Ma J."/>
        </authorList>
    </citation>
    <scope>NUCLEOTIDE SEQUENCE [LARGE SCALE GENOMIC DNA]</scope>
    <source>
        <strain evidence="2">CGMCC 1.12750</strain>
    </source>
</reference>
<dbReference type="SUPFAM" id="SSF53955">
    <property type="entry name" value="Lysozyme-like"/>
    <property type="match status" value="1"/>
</dbReference>
<organism evidence="1 2">
    <name type="scientific">Plastorhodobacter daqingensis</name>
    <dbReference type="NCBI Taxonomy" id="1387281"/>
    <lineage>
        <taxon>Bacteria</taxon>
        <taxon>Pseudomonadati</taxon>
        <taxon>Pseudomonadota</taxon>
        <taxon>Alphaproteobacteria</taxon>
        <taxon>Rhodobacterales</taxon>
        <taxon>Paracoccaceae</taxon>
        <taxon>Plastorhodobacter</taxon>
    </lineage>
</organism>
<proteinExistence type="predicted"/>
<sequence length="248" mass="27433">MVRIIVISALAGILLAGPLRADLSVLCDRAAIRASEATGVPLSVLKAIALTETGRPRNGEMRPWPWTVNMEGQGAWFDTRQEALDFVHAHHRRGAESFDIGCFQVNYRWHGMHFATIEQMFDPEANALYAARFLRDLFQELGGWDQAAGAYHSRTPEYASRYRARFAVFRARFLAEDGLRHILPDLPPDHAAPRRQRTRINTYPLLIAGQGGRMGSLVAVAEQAGAPMGGLFLAAAGARPLIDTEEMP</sequence>
<dbReference type="Proteomes" id="UP001596516">
    <property type="component" value="Unassembled WGS sequence"/>
</dbReference>
<dbReference type="InterPro" id="IPR023346">
    <property type="entry name" value="Lysozyme-like_dom_sf"/>
</dbReference>
<gene>
    <name evidence="1" type="ORF">ACFQXB_00150</name>
</gene>